<dbReference type="InterPro" id="IPR001460">
    <property type="entry name" value="PCN-bd_Tpept"/>
</dbReference>
<keyword evidence="9" id="KW-0511">Multifunctional enzyme</keyword>
<feature type="domain" description="Glycosyl transferase family 51" evidence="14">
    <location>
        <begin position="61"/>
        <end position="226"/>
    </location>
</feature>
<dbReference type="GO" id="GO:0008955">
    <property type="term" value="F:peptidoglycan glycosyltransferase activity"/>
    <property type="evidence" value="ECO:0007669"/>
    <property type="project" value="UniProtKB-EC"/>
</dbReference>
<feature type="domain" description="Penicillin-binding protein transpeptidase" evidence="13">
    <location>
        <begin position="306"/>
        <end position="524"/>
    </location>
</feature>
<dbReference type="InterPro" id="IPR009647">
    <property type="entry name" value="PBP_C"/>
</dbReference>
<dbReference type="EC" id="2.4.99.28" evidence="10"/>
<evidence type="ECO:0000256" key="4">
    <source>
        <dbReference type="ARBA" id="ARBA00022645"/>
    </source>
</evidence>
<dbReference type="InterPro" id="IPR036950">
    <property type="entry name" value="PBP_transglycosylase"/>
</dbReference>
<dbReference type="InterPro" id="IPR012338">
    <property type="entry name" value="Beta-lactam/transpept-like"/>
</dbReference>
<comment type="catalytic activity">
    <reaction evidence="11">
        <text>[GlcNAc-(1-&gt;4)-Mur2Ac(oyl-L-Ala-gamma-D-Glu-L-Lys-D-Ala-D-Ala)](n)-di-trans,octa-cis-undecaprenyl diphosphate + beta-D-GlcNAc-(1-&gt;4)-Mur2Ac(oyl-L-Ala-gamma-D-Glu-L-Lys-D-Ala-D-Ala)-di-trans,octa-cis-undecaprenyl diphosphate = [GlcNAc-(1-&gt;4)-Mur2Ac(oyl-L-Ala-gamma-D-Glu-L-Lys-D-Ala-D-Ala)](n+1)-di-trans,octa-cis-undecaprenyl diphosphate + di-trans,octa-cis-undecaprenyl diphosphate + H(+)</text>
        <dbReference type="Rhea" id="RHEA:23708"/>
        <dbReference type="Rhea" id="RHEA-COMP:9602"/>
        <dbReference type="Rhea" id="RHEA-COMP:9603"/>
        <dbReference type="ChEBI" id="CHEBI:15378"/>
        <dbReference type="ChEBI" id="CHEBI:58405"/>
        <dbReference type="ChEBI" id="CHEBI:60033"/>
        <dbReference type="ChEBI" id="CHEBI:78435"/>
        <dbReference type="EC" id="2.4.99.28"/>
    </reaction>
</comment>
<dbReference type="InterPro" id="IPR011815">
    <property type="entry name" value="PBP_1c"/>
</dbReference>
<dbReference type="GO" id="GO:0009252">
    <property type="term" value="P:peptidoglycan biosynthetic process"/>
    <property type="evidence" value="ECO:0007669"/>
    <property type="project" value="UniProtKB-UniPathway"/>
</dbReference>
<keyword evidence="4" id="KW-0121">Carboxypeptidase</keyword>
<dbReference type="PANTHER" id="PTHR32282">
    <property type="entry name" value="BINDING PROTEIN TRANSPEPTIDASE, PUTATIVE-RELATED"/>
    <property type="match status" value="1"/>
</dbReference>
<evidence type="ECO:0000256" key="3">
    <source>
        <dbReference type="ARBA" id="ARBA00007739"/>
    </source>
</evidence>
<evidence type="ECO:0000256" key="2">
    <source>
        <dbReference type="ARBA" id="ARBA00007090"/>
    </source>
</evidence>
<dbReference type="SUPFAM" id="SSF56601">
    <property type="entry name" value="beta-lactamase/transpeptidase-like"/>
    <property type="match status" value="1"/>
</dbReference>
<keyword evidence="5" id="KW-0645">Protease</keyword>
<evidence type="ECO:0000259" key="15">
    <source>
        <dbReference type="Pfam" id="PF06832"/>
    </source>
</evidence>
<dbReference type="Pfam" id="PF00912">
    <property type="entry name" value="Transgly"/>
    <property type="match status" value="1"/>
</dbReference>
<evidence type="ECO:0000313" key="16">
    <source>
        <dbReference type="EMBL" id="EIG53199.1"/>
    </source>
</evidence>
<feature type="domain" description="Penicillin-binding C-terminal" evidence="15">
    <location>
        <begin position="679"/>
        <end position="767"/>
    </location>
</feature>
<comment type="similarity">
    <text evidence="3">In the N-terminal section; belongs to the glycosyltransferase 51 family.</text>
</comment>
<protein>
    <recommendedName>
        <fullName evidence="10">peptidoglycan glycosyltransferase</fullName>
        <ecNumber evidence="10">2.4.99.28</ecNumber>
    </recommendedName>
</protein>
<dbReference type="Gene3D" id="1.10.3810.10">
    <property type="entry name" value="Biosynthetic peptidoglycan transglycosylase-like"/>
    <property type="match status" value="1"/>
</dbReference>
<dbReference type="GO" id="GO:0008658">
    <property type="term" value="F:penicillin binding"/>
    <property type="evidence" value="ECO:0007669"/>
    <property type="project" value="InterPro"/>
</dbReference>
<sequence>MRAGRRTVLAAALAVLGLAAGLGLVWATTRPPFPLSALSPAPSTVVAARNGLPLRLFLAPDQSWRFPVRLGAVTPLLPRLVVAAEDRRFFHHPGVDPLALARAAVANLLSGRVVSGGSTLTMQLARLARPRPRTLAAKVEEALAALALERHLSKEAILERYLSMAPYGGNIVGVGAASTFYFGKTPDRLSLAEAALLTVLPRSPLRLDPVRHPKAAKAARDRLLAALAGRGVVTAEAAAEASRAPLPTVLADPPFVAPQFCQLARDLAGPATRIDTTLDPSAQKAVTDILRGRKAWLAGQGIGAVAAVVLDASSREVLAMVGSTDYFGDTRFGQINGATIRRSPGSALKPFLYAMALDKGLVFPQSLLLDIPTGFAGYSPKNYDGHFRGRVTMEQALVTSLNVPAVRLLNDVGPAPFLDLLRRGGLTTLDRPAGHYGLSLVLGGGEVTLLSLAGLYADLAGGGEHRPPRLLAGRDGPGTRLFSAEACALVTETLAKVERPDLPTSWERALAVPAVAWKTGTSYGHRDAWALGYSADRVIGVWVGNMDGAPVKGISGAVHAGPILFELFRAVEAHGSRLAMPQGLNIREIEVCAESRQLPGPDCPRRVTAKIIPGVTRLGPCPVHRRLLVDTATGRTLSGDCLETREAKPVVVARYPAELVSWWRASGIPFEEPPEPEPGCGAPAGERPRIVSPSPATPYVFRRDAPAEFQRIALLADVPAGSRRLSWYVDGELAAQGLPGERLFWQPSPGAHRLVVADDQGRADAVTVRVE</sequence>
<evidence type="ECO:0000256" key="12">
    <source>
        <dbReference type="SAM" id="MobiDB-lite"/>
    </source>
</evidence>
<dbReference type="NCBIfam" id="TIGR02073">
    <property type="entry name" value="PBP_1c"/>
    <property type="match status" value="1"/>
</dbReference>
<evidence type="ECO:0000259" key="13">
    <source>
        <dbReference type="Pfam" id="PF00905"/>
    </source>
</evidence>
<dbReference type="Gene3D" id="3.40.710.10">
    <property type="entry name" value="DD-peptidase/beta-lactamase superfamily"/>
    <property type="match status" value="1"/>
</dbReference>
<dbReference type="EMBL" id="JH600068">
    <property type="protein sequence ID" value="EIG53199.1"/>
    <property type="molecule type" value="Genomic_DNA"/>
</dbReference>
<organism evidence="16">
    <name type="scientific">Desulfovibrio sp. U5L</name>
    <dbReference type="NCBI Taxonomy" id="596152"/>
    <lineage>
        <taxon>Bacteria</taxon>
        <taxon>Pseudomonadati</taxon>
        <taxon>Thermodesulfobacteriota</taxon>
        <taxon>Desulfovibrionia</taxon>
        <taxon>Desulfovibrionales</taxon>
        <taxon>Desulfovibrionaceae</taxon>
        <taxon>Desulfovibrio</taxon>
    </lineage>
</organism>
<dbReference type="SUPFAM" id="SSF53955">
    <property type="entry name" value="Lysozyme-like"/>
    <property type="match status" value="1"/>
</dbReference>
<evidence type="ECO:0000256" key="9">
    <source>
        <dbReference type="ARBA" id="ARBA00023268"/>
    </source>
</evidence>
<feature type="region of interest" description="Disordered" evidence="12">
    <location>
        <begin position="672"/>
        <end position="691"/>
    </location>
</feature>
<accession>I2Q093</accession>
<evidence type="ECO:0000256" key="7">
    <source>
        <dbReference type="ARBA" id="ARBA00022679"/>
    </source>
</evidence>
<name>I2Q093_9BACT</name>
<keyword evidence="8" id="KW-0378">Hydrolase</keyword>
<dbReference type="HOGENOM" id="CLU_006354_7_3_7"/>
<dbReference type="InterPro" id="IPR050396">
    <property type="entry name" value="Glycosyltr_51/Transpeptidase"/>
</dbReference>
<dbReference type="GO" id="GO:0004180">
    <property type="term" value="F:carboxypeptidase activity"/>
    <property type="evidence" value="ECO:0007669"/>
    <property type="project" value="UniProtKB-KW"/>
</dbReference>
<dbReference type="GO" id="GO:0030288">
    <property type="term" value="C:outer membrane-bounded periplasmic space"/>
    <property type="evidence" value="ECO:0007669"/>
    <property type="project" value="TreeGrafter"/>
</dbReference>
<gene>
    <name evidence="16" type="ORF">DesU5LDRAFT_1515</name>
</gene>
<dbReference type="STRING" id="596152.DesU5LDRAFT_1515"/>
<dbReference type="Pfam" id="PF00905">
    <property type="entry name" value="Transpeptidase"/>
    <property type="match status" value="1"/>
</dbReference>
<evidence type="ECO:0000259" key="14">
    <source>
        <dbReference type="Pfam" id="PF00912"/>
    </source>
</evidence>
<evidence type="ECO:0000256" key="10">
    <source>
        <dbReference type="ARBA" id="ARBA00044770"/>
    </source>
</evidence>
<dbReference type="OrthoDB" id="9766909at2"/>
<keyword evidence="7" id="KW-0808">Transferase</keyword>
<proteinExistence type="inferred from homology"/>
<keyword evidence="6" id="KW-0328">Glycosyltransferase</keyword>
<evidence type="ECO:0000256" key="8">
    <source>
        <dbReference type="ARBA" id="ARBA00022801"/>
    </source>
</evidence>
<evidence type="ECO:0000256" key="1">
    <source>
        <dbReference type="ARBA" id="ARBA00004752"/>
    </source>
</evidence>
<evidence type="ECO:0000256" key="11">
    <source>
        <dbReference type="ARBA" id="ARBA00049902"/>
    </source>
</evidence>
<comment type="pathway">
    <text evidence="1">Cell wall biogenesis; peptidoglycan biosynthesis.</text>
</comment>
<dbReference type="PANTHER" id="PTHR32282:SF15">
    <property type="entry name" value="PENICILLIN-BINDING PROTEIN 1C"/>
    <property type="match status" value="1"/>
</dbReference>
<comment type="similarity">
    <text evidence="2">In the C-terminal section; belongs to the transpeptidase family.</text>
</comment>
<dbReference type="AlphaFoldDB" id="I2Q093"/>
<dbReference type="Pfam" id="PF06832">
    <property type="entry name" value="BiPBP_C"/>
    <property type="match status" value="1"/>
</dbReference>
<dbReference type="eggNOG" id="COG4953">
    <property type="taxonomic scope" value="Bacteria"/>
</dbReference>
<dbReference type="UniPathway" id="UPA00219"/>
<reference evidence="16" key="1">
    <citation type="submission" date="2011-11" db="EMBL/GenBank/DDBJ databases">
        <title>Improved High-Quality Draft sequence of Desulfovibrio sp. U5L.</title>
        <authorList>
            <consortium name="US DOE Joint Genome Institute"/>
            <person name="Lucas S."/>
            <person name="Han J."/>
            <person name="Lapidus A."/>
            <person name="Cheng J.-F."/>
            <person name="Goodwin L."/>
            <person name="Pitluck S."/>
            <person name="Peters L."/>
            <person name="Ovchinnikova G."/>
            <person name="Held B."/>
            <person name="Detter J.C."/>
            <person name="Han C."/>
            <person name="Tapia R."/>
            <person name="Land M."/>
            <person name="Hauser L."/>
            <person name="Kyrpides N."/>
            <person name="Ivanova N."/>
            <person name="Pagani I."/>
            <person name="Gabster J."/>
            <person name="Walker C."/>
            <person name="Stolyar S."/>
            <person name="Stahl D."/>
            <person name="Arkin A."/>
            <person name="Dehal P."/>
            <person name="Hazen T."/>
            <person name="Woyke T."/>
        </authorList>
    </citation>
    <scope>NUCLEOTIDE SEQUENCE [LARGE SCALE GENOMIC DNA]</scope>
    <source>
        <strain evidence="16">U5L</strain>
    </source>
</reference>
<dbReference type="GO" id="GO:0006508">
    <property type="term" value="P:proteolysis"/>
    <property type="evidence" value="ECO:0007669"/>
    <property type="project" value="UniProtKB-KW"/>
</dbReference>
<dbReference type="InterPro" id="IPR023346">
    <property type="entry name" value="Lysozyme-like_dom_sf"/>
</dbReference>
<evidence type="ECO:0000256" key="6">
    <source>
        <dbReference type="ARBA" id="ARBA00022676"/>
    </source>
</evidence>
<evidence type="ECO:0000256" key="5">
    <source>
        <dbReference type="ARBA" id="ARBA00022670"/>
    </source>
</evidence>
<dbReference type="InterPro" id="IPR001264">
    <property type="entry name" value="Glyco_trans_51"/>
</dbReference>